<keyword evidence="1" id="KW-1133">Transmembrane helix</keyword>
<organism evidence="2 3">
    <name type="scientific">Streptomyces yunnanensis</name>
    <dbReference type="NCBI Taxonomy" id="156453"/>
    <lineage>
        <taxon>Bacteria</taxon>
        <taxon>Bacillati</taxon>
        <taxon>Actinomycetota</taxon>
        <taxon>Actinomycetes</taxon>
        <taxon>Kitasatosporales</taxon>
        <taxon>Streptomycetaceae</taxon>
        <taxon>Streptomyces</taxon>
    </lineage>
</organism>
<dbReference type="EMBL" id="FRBK01000004">
    <property type="protein sequence ID" value="SHL36672.1"/>
    <property type="molecule type" value="Genomic_DNA"/>
</dbReference>
<evidence type="ECO:0000313" key="3">
    <source>
        <dbReference type="Proteomes" id="UP000184388"/>
    </source>
</evidence>
<keyword evidence="1" id="KW-0812">Transmembrane</keyword>
<accession>A0A9X8MPT2</accession>
<gene>
    <name evidence="2" type="ORF">SAMN05216268_10464</name>
</gene>
<comment type="caution">
    <text evidence="2">The sequence shown here is derived from an EMBL/GenBank/DDBJ whole genome shotgun (WGS) entry which is preliminary data.</text>
</comment>
<keyword evidence="1" id="KW-0472">Membrane</keyword>
<evidence type="ECO:0000313" key="2">
    <source>
        <dbReference type="EMBL" id="SHL36672.1"/>
    </source>
</evidence>
<reference evidence="3" key="1">
    <citation type="submission" date="2016-11" db="EMBL/GenBank/DDBJ databases">
        <authorList>
            <person name="Jaros S."/>
            <person name="Januszkiewicz K."/>
            <person name="Wedrychowicz H."/>
        </authorList>
    </citation>
    <scope>NUCLEOTIDE SEQUENCE [LARGE SCALE GENOMIC DNA]</scope>
    <source>
        <strain evidence="3">CGMCC 4.3555</strain>
    </source>
</reference>
<feature type="transmembrane region" description="Helical" evidence="1">
    <location>
        <begin position="28"/>
        <end position="46"/>
    </location>
</feature>
<sequence length="53" mass="6125">MYTLLFLLIALCVLAVFRDWSRRARLLMWSATLVLSVLAFVPHILAHTFHLAL</sequence>
<protein>
    <submittedName>
        <fullName evidence="2">Uncharacterized protein</fullName>
    </submittedName>
</protein>
<evidence type="ECO:0000256" key="1">
    <source>
        <dbReference type="SAM" id="Phobius"/>
    </source>
</evidence>
<dbReference type="Proteomes" id="UP000184388">
    <property type="component" value="Unassembled WGS sequence"/>
</dbReference>
<dbReference type="RefSeq" id="WP_167390725.1">
    <property type="nucleotide sequence ID" value="NZ_FRBK01000004.1"/>
</dbReference>
<dbReference type="AlphaFoldDB" id="A0A9X8MPT2"/>
<proteinExistence type="predicted"/>
<name>A0A9X8MPT2_9ACTN</name>